<name>A0A545VHW9_9HYPO</name>
<proteinExistence type="inferred from homology"/>
<dbReference type="InterPro" id="IPR001466">
    <property type="entry name" value="Beta-lactam-related"/>
</dbReference>
<dbReference type="OrthoDB" id="428260at2759"/>
<dbReference type="AlphaFoldDB" id="A0A545VHW9"/>
<dbReference type="InterPro" id="IPR050789">
    <property type="entry name" value="Diverse_Enzym_Activities"/>
</dbReference>
<organism evidence="4 5">
    <name type="scientific">Cordyceps javanica</name>
    <dbReference type="NCBI Taxonomy" id="43265"/>
    <lineage>
        <taxon>Eukaryota</taxon>
        <taxon>Fungi</taxon>
        <taxon>Dikarya</taxon>
        <taxon>Ascomycota</taxon>
        <taxon>Pezizomycotina</taxon>
        <taxon>Sordariomycetes</taxon>
        <taxon>Hypocreomycetidae</taxon>
        <taxon>Hypocreales</taxon>
        <taxon>Cordycipitaceae</taxon>
        <taxon>Cordyceps</taxon>
    </lineage>
</organism>
<dbReference type="InterPro" id="IPR012338">
    <property type="entry name" value="Beta-lactam/transpept-like"/>
</dbReference>
<gene>
    <name evidence="4" type="ORF">IF1G_01238</name>
</gene>
<dbReference type="SUPFAM" id="SSF56601">
    <property type="entry name" value="beta-lactamase/transpeptidase-like"/>
    <property type="match status" value="1"/>
</dbReference>
<dbReference type="Gene3D" id="3.40.710.10">
    <property type="entry name" value="DD-peptidase/beta-lactamase superfamily"/>
    <property type="match status" value="1"/>
</dbReference>
<evidence type="ECO:0000256" key="1">
    <source>
        <dbReference type="ARBA" id="ARBA00009009"/>
    </source>
</evidence>
<dbReference type="PANTHER" id="PTHR43283">
    <property type="entry name" value="BETA-LACTAMASE-RELATED"/>
    <property type="match status" value="1"/>
</dbReference>
<dbReference type="Proteomes" id="UP000315783">
    <property type="component" value="Unassembled WGS sequence"/>
</dbReference>
<feature type="domain" description="Beta-lactamase-related" evidence="3">
    <location>
        <begin position="20"/>
        <end position="381"/>
    </location>
</feature>
<keyword evidence="5" id="KW-1185">Reference proteome</keyword>
<dbReference type="PANTHER" id="PTHR43283:SF17">
    <property type="entry name" value="(LOVD), PUTATIVE (AFU_ORTHOLOGUE AFUA_5G00920)-RELATED"/>
    <property type="match status" value="1"/>
</dbReference>
<dbReference type="EMBL" id="SPUK01000001">
    <property type="protein sequence ID" value="TQW01307.1"/>
    <property type="molecule type" value="Genomic_DNA"/>
</dbReference>
<keyword evidence="2" id="KW-0378">Hydrolase</keyword>
<protein>
    <submittedName>
        <fullName evidence="4">Beta-lactamase-type transpeptidase</fullName>
    </submittedName>
</protein>
<evidence type="ECO:0000259" key="3">
    <source>
        <dbReference type="Pfam" id="PF00144"/>
    </source>
</evidence>
<comment type="caution">
    <text evidence="4">The sequence shown here is derived from an EMBL/GenBank/DDBJ whole genome shotgun (WGS) entry which is preliminary data.</text>
</comment>
<evidence type="ECO:0000313" key="4">
    <source>
        <dbReference type="EMBL" id="TQW01307.1"/>
    </source>
</evidence>
<sequence length="413" mass="44338">MEKLDAILRDAVPSGEDVTGKVLGAAFIVTNKDEFLYSGAAGRIGLDAASPAFSADSFTWIASMTKVVTAVCLMQLVERGLVNLDDDVRPRFAEMQTVQVLRGFEEDGTPVLEANTEPITLRMLLSHTSGYPYEFSNPRALQWSQREDRKGKFPARSRAAINTPLVYAPGEYWNYGTGLDWAGELLSLVTGRSLGAYMEEHVFAPLGMRDTGFYPSRLPQTAGRFVADLARRGGRLEAAEPSPPAGAGAEAGTVPVVEDWTMEGGGGGLFSTAGDFAAFLQGLLAGRLLSEASLEALCAHQLSPGQVRGIEAFTYDMGVHGIVAPELPRHAPMQQAFGGMVNVDDVPGKRRKGSISWSGASGPRWWLDRETGIAGVMMLNVIEYDPAASDAGAPPSGLLWQKLEAATYDHLLK</sequence>
<accession>A0A545VHW9</accession>
<evidence type="ECO:0000313" key="5">
    <source>
        <dbReference type="Proteomes" id="UP000315783"/>
    </source>
</evidence>
<dbReference type="Pfam" id="PF00144">
    <property type="entry name" value="Beta-lactamase"/>
    <property type="match status" value="1"/>
</dbReference>
<comment type="similarity">
    <text evidence="1">Belongs to the class-A beta-lactamase family.</text>
</comment>
<reference evidence="4 5" key="1">
    <citation type="journal article" date="2019" name="Appl. Microbiol. Biotechnol.">
        <title>Genome sequence of Isaria javanica and comparative genome analysis insights into family S53 peptidase evolution in fungal entomopathogens.</title>
        <authorList>
            <person name="Lin R."/>
            <person name="Zhang X."/>
            <person name="Xin B."/>
            <person name="Zou M."/>
            <person name="Gao Y."/>
            <person name="Qin F."/>
            <person name="Hu Q."/>
            <person name="Xie B."/>
            <person name="Cheng X."/>
        </authorList>
    </citation>
    <scope>NUCLEOTIDE SEQUENCE [LARGE SCALE GENOMIC DNA]</scope>
    <source>
        <strain evidence="4 5">IJ1G</strain>
    </source>
</reference>
<dbReference type="GO" id="GO:0016787">
    <property type="term" value="F:hydrolase activity"/>
    <property type="evidence" value="ECO:0007669"/>
    <property type="project" value="UniProtKB-KW"/>
</dbReference>
<evidence type="ECO:0000256" key="2">
    <source>
        <dbReference type="ARBA" id="ARBA00022801"/>
    </source>
</evidence>
<dbReference type="STRING" id="43265.A0A545VHW9"/>